<feature type="compositionally biased region" description="Basic and acidic residues" evidence="1">
    <location>
        <begin position="1"/>
        <end position="19"/>
    </location>
</feature>
<evidence type="ECO:0000313" key="3">
    <source>
        <dbReference type="Proteomes" id="UP001174314"/>
    </source>
</evidence>
<sequence length="64" mass="7637">MATDDQKWYFNSETKEVSQGKKSSWLNRMGPYDSKEEAEHALERAHERNQEADEADEEWEDEED</sequence>
<dbReference type="GeneID" id="92727262"/>
<accession>A0AAU0Q0P7</accession>
<protein>
    <recommendedName>
        <fullName evidence="4">SPOR domain-containing protein</fullName>
    </recommendedName>
</protein>
<dbReference type="KEGG" id="cpsk:Q0N40_03760"/>
<evidence type="ECO:0000313" key="2">
    <source>
        <dbReference type="EMBL" id="WPF25663.1"/>
    </source>
</evidence>
<proteinExistence type="predicted"/>
<organism evidence="2 3">
    <name type="scientific">Corynebacterium pseudokroppenstedtii</name>
    <dbReference type="NCBI Taxonomy" id="2804917"/>
    <lineage>
        <taxon>Bacteria</taxon>
        <taxon>Bacillati</taxon>
        <taxon>Actinomycetota</taxon>
        <taxon>Actinomycetes</taxon>
        <taxon>Mycobacteriales</taxon>
        <taxon>Corynebacteriaceae</taxon>
        <taxon>Corynebacterium</taxon>
    </lineage>
</organism>
<keyword evidence="3" id="KW-1185">Reference proteome</keyword>
<reference evidence="2 3" key="1">
    <citation type="submission" date="2023-10" db="EMBL/GenBank/DDBJ databases">
        <title>complete genome sequence of Corynebacterium pseudokroppenstedtii P15-C1.</title>
        <authorList>
            <person name="Bruggemann H."/>
            <person name="Poehlein A."/>
        </authorList>
    </citation>
    <scope>NUCLEOTIDE SEQUENCE [LARGE SCALE GENOMIC DNA]</scope>
    <source>
        <strain evidence="2 3">P15_C1</strain>
    </source>
</reference>
<feature type="compositionally biased region" description="Basic and acidic residues" evidence="1">
    <location>
        <begin position="33"/>
        <end position="51"/>
    </location>
</feature>
<evidence type="ECO:0008006" key="4">
    <source>
        <dbReference type="Google" id="ProtNLM"/>
    </source>
</evidence>
<gene>
    <name evidence="2" type="ORF">Q0N40_03760</name>
</gene>
<name>A0AAU0Q0P7_9CORY</name>
<evidence type="ECO:0000256" key="1">
    <source>
        <dbReference type="SAM" id="MobiDB-lite"/>
    </source>
</evidence>
<feature type="compositionally biased region" description="Acidic residues" evidence="1">
    <location>
        <begin position="52"/>
        <end position="64"/>
    </location>
</feature>
<feature type="region of interest" description="Disordered" evidence="1">
    <location>
        <begin position="1"/>
        <end position="64"/>
    </location>
</feature>
<dbReference type="Proteomes" id="UP001174314">
    <property type="component" value="Chromosome"/>
</dbReference>
<dbReference type="RefSeq" id="WP_046203038.1">
    <property type="nucleotide sequence ID" value="NZ_CP137757.1"/>
</dbReference>
<dbReference type="EMBL" id="CP137757">
    <property type="protein sequence ID" value="WPF25663.1"/>
    <property type="molecule type" value="Genomic_DNA"/>
</dbReference>
<dbReference type="AlphaFoldDB" id="A0AAU0Q0P7"/>